<keyword evidence="2" id="KW-1185">Reference proteome</keyword>
<gene>
    <name evidence="1" type="ORF">GCM10011600_14500</name>
</gene>
<dbReference type="RefSeq" id="WP_191282797.1">
    <property type="nucleotide sequence ID" value="NZ_BNAI01000002.1"/>
</dbReference>
<organism evidence="1 2">
    <name type="scientific">Pseudolysinimonas yzui</name>
    <dbReference type="NCBI Taxonomy" id="2708254"/>
    <lineage>
        <taxon>Bacteria</taxon>
        <taxon>Bacillati</taxon>
        <taxon>Actinomycetota</taxon>
        <taxon>Actinomycetes</taxon>
        <taxon>Micrococcales</taxon>
        <taxon>Microbacteriaceae</taxon>
        <taxon>Pseudolysinimonas</taxon>
    </lineage>
</organism>
<dbReference type="EMBL" id="BNAI01000002">
    <property type="protein sequence ID" value="GHF14653.1"/>
    <property type="molecule type" value="Genomic_DNA"/>
</dbReference>
<comment type="caution">
    <text evidence="1">The sequence shown here is derived from an EMBL/GenBank/DDBJ whole genome shotgun (WGS) entry which is preliminary data.</text>
</comment>
<evidence type="ECO:0000313" key="1">
    <source>
        <dbReference type="EMBL" id="GHF14653.1"/>
    </source>
</evidence>
<dbReference type="AlphaFoldDB" id="A0A8J3GQ38"/>
<evidence type="ECO:0000313" key="2">
    <source>
        <dbReference type="Proteomes" id="UP000617531"/>
    </source>
</evidence>
<reference evidence="1" key="1">
    <citation type="journal article" date="2014" name="Int. J. Syst. Evol. Microbiol.">
        <title>Complete genome sequence of Corynebacterium casei LMG S-19264T (=DSM 44701T), isolated from a smear-ripened cheese.</title>
        <authorList>
            <consortium name="US DOE Joint Genome Institute (JGI-PGF)"/>
            <person name="Walter F."/>
            <person name="Albersmeier A."/>
            <person name="Kalinowski J."/>
            <person name="Ruckert C."/>
        </authorList>
    </citation>
    <scope>NUCLEOTIDE SEQUENCE</scope>
    <source>
        <strain evidence="1">CGMCC 1.16548</strain>
    </source>
</reference>
<accession>A0A8J3GQ38</accession>
<name>A0A8J3GQ38_9MICO</name>
<protein>
    <submittedName>
        <fullName evidence="1">Uncharacterized protein</fullName>
    </submittedName>
</protein>
<reference evidence="1" key="2">
    <citation type="submission" date="2020-09" db="EMBL/GenBank/DDBJ databases">
        <authorList>
            <person name="Sun Q."/>
            <person name="Zhou Y."/>
        </authorList>
    </citation>
    <scope>NUCLEOTIDE SEQUENCE</scope>
    <source>
        <strain evidence="1">CGMCC 1.16548</strain>
    </source>
</reference>
<proteinExistence type="predicted"/>
<dbReference type="Proteomes" id="UP000617531">
    <property type="component" value="Unassembled WGS sequence"/>
</dbReference>
<sequence>MSTYTNSETAFQTDVAGAYDLSTSEYSALLNGMCSLDVAKLATEALQVPTSGLNSDAIGWERVEQAMPAWRQQLPATSTAALESARTGAIPLGVALSTVALELGTLERLAVADTSVPALVGLGYAVTRVDGIRTSAIEARRGHETLLVVVGDQGTVATDHLGLVGDACDARQSDFVAAMDTRGVLFDESVRVRHDDPRGGSPVDNAVRSGGASLAEGAVRHGDAKVPELRTRLLPAATRATRLAQRGAR</sequence>